<name>A0AAD9MWV6_9ANNE</name>
<feature type="compositionally biased region" description="Basic and acidic residues" evidence="1">
    <location>
        <begin position="141"/>
        <end position="166"/>
    </location>
</feature>
<dbReference type="Proteomes" id="UP001208570">
    <property type="component" value="Unassembled WGS sequence"/>
</dbReference>
<proteinExistence type="predicted"/>
<dbReference type="AlphaFoldDB" id="A0AAD9MWV6"/>
<gene>
    <name evidence="2" type="ORF">LSH36_485g02059</name>
</gene>
<keyword evidence="3" id="KW-1185">Reference proteome</keyword>
<evidence type="ECO:0000313" key="2">
    <source>
        <dbReference type="EMBL" id="KAK2148747.1"/>
    </source>
</evidence>
<protein>
    <submittedName>
        <fullName evidence="2">Uncharacterized protein</fullName>
    </submittedName>
</protein>
<feature type="non-terminal residue" evidence="2">
    <location>
        <position position="1"/>
    </location>
</feature>
<organism evidence="2 3">
    <name type="scientific">Paralvinella palmiformis</name>
    <dbReference type="NCBI Taxonomy" id="53620"/>
    <lineage>
        <taxon>Eukaryota</taxon>
        <taxon>Metazoa</taxon>
        <taxon>Spiralia</taxon>
        <taxon>Lophotrochozoa</taxon>
        <taxon>Annelida</taxon>
        <taxon>Polychaeta</taxon>
        <taxon>Sedentaria</taxon>
        <taxon>Canalipalpata</taxon>
        <taxon>Terebellida</taxon>
        <taxon>Terebelliformia</taxon>
        <taxon>Alvinellidae</taxon>
        <taxon>Paralvinella</taxon>
    </lineage>
</organism>
<feature type="region of interest" description="Disordered" evidence="1">
    <location>
        <begin position="43"/>
        <end position="166"/>
    </location>
</feature>
<feature type="region of interest" description="Disordered" evidence="1">
    <location>
        <begin position="1"/>
        <end position="21"/>
    </location>
</feature>
<evidence type="ECO:0000256" key="1">
    <source>
        <dbReference type="SAM" id="MobiDB-lite"/>
    </source>
</evidence>
<feature type="region of interest" description="Disordered" evidence="1">
    <location>
        <begin position="198"/>
        <end position="220"/>
    </location>
</feature>
<feature type="compositionally biased region" description="Polar residues" evidence="1">
    <location>
        <begin position="96"/>
        <end position="111"/>
    </location>
</feature>
<sequence>MLTGKLTHSPPSHKKDEPETVYLDLRRFDEKVKQQKQSIERVQRVLGIRPQRQEDSSSSDEEDTQKWIEQRKNIKQSLQKTGTLPEQLMMKRKVNKSGTNDLLSRPRTQAQKLAPCFRVPPPTRQSVEEPAASKPEQTVTDPDKEKTEKLAAARKLQEQRQNERQSRLRLGQCLEAVRPTLSDRGHAKCAEATPTLFDTDASYEPSPQAIPHHLTTDVEL</sequence>
<comment type="caution">
    <text evidence="2">The sequence shown here is derived from an EMBL/GenBank/DDBJ whole genome shotgun (WGS) entry which is preliminary data.</text>
</comment>
<dbReference type="EMBL" id="JAODUP010000485">
    <property type="protein sequence ID" value="KAK2148747.1"/>
    <property type="molecule type" value="Genomic_DNA"/>
</dbReference>
<reference evidence="2" key="1">
    <citation type="journal article" date="2023" name="Mol. Biol. Evol.">
        <title>Third-Generation Sequencing Reveals the Adaptive Role of the Epigenome in Three Deep-Sea Polychaetes.</title>
        <authorList>
            <person name="Perez M."/>
            <person name="Aroh O."/>
            <person name="Sun Y."/>
            <person name="Lan Y."/>
            <person name="Juniper S.K."/>
            <person name="Young C.R."/>
            <person name="Angers B."/>
            <person name="Qian P.Y."/>
        </authorList>
    </citation>
    <scope>NUCLEOTIDE SEQUENCE</scope>
    <source>
        <strain evidence="2">P08H-3</strain>
    </source>
</reference>
<feature type="compositionally biased region" description="Polar residues" evidence="1">
    <location>
        <begin position="75"/>
        <end position="84"/>
    </location>
</feature>
<accession>A0AAD9MWV6</accession>
<evidence type="ECO:0000313" key="3">
    <source>
        <dbReference type="Proteomes" id="UP001208570"/>
    </source>
</evidence>